<gene>
    <name evidence="1" type="ORF">ALOHA_HF4000APKG7N23ctg4g21</name>
</gene>
<dbReference type="EMBL" id="EU016650">
    <property type="protein sequence ID" value="ABZ09409.1"/>
    <property type="molecule type" value="Genomic_DNA"/>
</dbReference>
<name>B3TA00_9ZZZZ</name>
<proteinExistence type="predicted"/>
<evidence type="ECO:0000313" key="1">
    <source>
        <dbReference type="EMBL" id="ABZ09409.1"/>
    </source>
</evidence>
<sequence length="467" mass="51632">MLLKTNYAEGGMDARNQNFWEDKIESGPVPENDAAFDIIVVGGGPAGSAAASYAALDGNKVLLLEKSNYPKDKTCGDAVGGKSLSHVEELGVGKMLMSTPHFEFDSVIFSSPSGDEFRVELPHGKLAGYVFPRIQFDWVLFHRAVELIRKNGGSVIQNFAVKELVYENVDGGGDPGIKSGDKRKVMGVKGKYGDKRLAFHAPLTIGAGGVYCPVADSLIRETYGQNLVDKKKKHYSAAFRQYWKGVGGVNDKLGAIEFHYVEGVLPGYFWIFPIGNGISNVGFGMALADIYKQDKKLKGLQEFVINGRFADRFKNAELIGGSSKGWQLPLGSPRKTSTKPRRAFGNGCMLIGDSASLVDPFTGEGIGNALLSAKLAISFFDKIVDRNGLPLEKGKKYQRKLWDTLGKELTNSFKLQNYTRRKWLVNWFVKKANKKQELRRLLTESLTSREAQVKLTSPWLLFRHLVF</sequence>
<dbReference type="PANTHER" id="PTHR42685:SF22">
    <property type="entry name" value="CONDITIONED MEDIUM FACTOR RECEPTOR 1"/>
    <property type="match status" value="1"/>
</dbReference>
<dbReference type="InterPro" id="IPR036188">
    <property type="entry name" value="FAD/NAD-bd_sf"/>
</dbReference>
<dbReference type="AlphaFoldDB" id="B3TA00"/>
<dbReference type="Gene3D" id="3.50.50.60">
    <property type="entry name" value="FAD/NAD(P)-binding domain"/>
    <property type="match status" value="1"/>
</dbReference>
<dbReference type="PANTHER" id="PTHR42685">
    <property type="entry name" value="GERANYLGERANYL DIPHOSPHATE REDUCTASE"/>
    <property type="match status" value="1"/>
</dbReference>
<organism evidence="1">
    <name type="scientific">uncultured marine microorganism HF4000_APKG7N23</name>
    <dbReference type="NCBI Taxonomy" id="455552"/>
    <lineage>
        <taxon>unclassified sequences</taxon>
        <taxon>environmental samples</taxon>
    </lineage>
</organism>
<protein>
    <submittedName>
        <fullName evidence="1">Putative FAD binding domain protein</fullName>
    </submittedName>
</protein>
<accession>B3TA00</accession>
<reference evidence="1" key="1">
    <citation type="journal article" date="2008" name="ISME J.">
        <title>Genomic patterns of recombination, clonal divergence and environment in marine microbial populations.</title>
        <authorList>
            <person name="Konstantinidis K.T."/>
            <person name="Delong E.F."/>
        </authorList>
    </citation>
    <scope>NUCLEOTIDE SEQUENCE</scope>
</reference>
<dbReference type="InterPro" id="IPR050407">
    <property type="entry name" value="Geranylgeranyl_reductase"/>
</dbReference>
<dbReference type="PRINTS" id="PR00420">
    <property type="entry name" value="RNGMNOXGNASE"/>
</dbReference>
<dbReference type="Pfam" id="PF12831">
    <property type="entry name" value="FAD_oxidored"/>
    <property type="match status" value="1"/>
</dbReference>
<dbReference type="SUPFAM" id="SSF51905">
    <property type="entry name" value="FAD/NAD(P)-binding domain"/>
    <property type="match status" value="1"/>
</dbReference>